<proteinExistence type="inferred from homology"/>
<dbReference type="InterPro" id="IPR015760">
    <property type="entry name" value="TIF_IF2"/>
</dbReference>
<dbReference type="InterPro" id="IPR005225">
    <property type="entry name" value="Small_GTP-bd"/>
</dbReference>
<comment type="similarity">
    <text evidence="1">Belongs to the TRAFAC class translation factor GTPase superfamily. Classic translation factor GTPase family. IF-2 subfamily.</text>
</comment>
<keyword evidence="4" id="KW-0648">Protein biosynthesis</keyword>
<evidence type="ECO:0000259" key="6">
    <source>
        <dbReference type="PROSITE" id="PS51722"/>
    </source>
</evidence>
<dbReference type="Pfam" id="PF22042">
    <property type="entry name" value="EF-G_D2"/>
    <property type="match status" value="1"/>
</dbReference>
<feature type="domain" description="Tr-type G" evidence="6">
    <location>
        <begin position="121"/>
        <end position="262"/>
    </location>
</feature>
<dbReference type="Pfam" id="PF00009">
    <property type="entry name" value="GTP_EFTU"/>
    <property type="match status" value="1"/>
</dbReference>
<evidence type="ECO:0000313" key="8">
    <source>
        <dbReference type="WBParaSite" id="jg20479"/>
    </source>
</evidence>
<dbReference type="PANTHER" id="PTHR43381:SF20">
    <property type="entry name" value="TRANSLATION INITIATION FACTOR IF-2, MITOCHONDRIAL"/>
    <property type="match status" value="1"/>
</dbReference>
<evidence type="ECO:0000256" key="3">
    <source>
        <dbReference type="ARBA" id="ARBA00022741"/>
    </source>
</evidence>
<dbReference type="AlphaFoldDB" id="A0A915DL08"/>
<keyword evidence="5" id="KW-0342">GTP-binding</keyword>
<reference evidence="8" key="1">
    <citation type="submission" date="2022-11" db="UniProtKB">
        <authorList>
            <consortium name="WormBaseParasite"/>
        </authorList>
    </citation>
    <scope>IDENTIFICATION</scope>
</reference>
<dbReference type="PROSITE" id="PS51722">
    <property type="entry name" value="G_TR_2"/>
    <property type="match status" value="1"/>
</dbReference>
<evidence type="ECO:0000256" key="1">
    <source>
        <dbReference type="ARBA" id="ARBA00007733"/>
    </source>
</evidence>
<dbReference type="GO" id="GO:0005525">
    <property type="term" value="F:GTP binding"/>
    <property type="evidence" value="ECO:0007669"/>
    <property type="project" value="UniProtKB-KW"/>
</dbReference>
<name>A0A915DL08_9BILA</name>
<protein>
    <submittedName>
        <fullName evidence="8">Tr-type G domain-containing protein</fullName>
    </submittedName>
</protein>
<dbReference type="InterPro" id="IPR027417">
    <property type="entry name" value="P-loop_NTPase"/>
</dbReference>
<dbReference type="GO" id="GO:0003924">
    <property type="term" value="F:GTPase activity"/>
    <property type="evidence" value="ECO:0007669"/>
    <property type="project" value="InterPro"/>
</dbReference>
<dbReference type="FunFam" id="3.40.50.300:FF:000019">
    <property type="entry name" value="Translation initiation factor IF-2"/>
    <property type="match status" value="1"/>
</dbReference>
<dbReference type="InterPro" id="IPR000795">
    <property type="entry name" value="T_Tr_GTP-bd_dom"/>
</dbReference>
<dbReference type="Gene3D" id="3.40.50.300">
    <property type="entry name" value="P-loop containing nucleotide triphosphate hydrolases"/>
    <property type="match status" value="1"/>
</dbReference>
<dbReference type="GO" id="GO:0005737">
    <property type="term" value="C:cytoplasm"/>
    <property type="evidence" value="ECO:0007669"/>
    <property type="project" value="TreeGrafter"/>
</dbReference>
<dbReference type="NCBIfam" id="TIGR00231">
    <property type="entry name" value="small_GTP"/>
    <property type="match status" value="1"/>
</dbReference>
<keyword evidence="7" id="KW-1185">Reference proteome</keyword>
<dbReference type="InterPro" id="IPR053905">
    <property type="entry name" value="EF-G-like_DII"/>
</dbReference>
<sequence>MSEVCCATYNKTRKKFKKELHFKEKSTKEAVEIYSDMTLSELSNSLGEDVNEVAKMMKKCTVAQIETDQLIKLRWPAAKEEKHFDDLYPQPPAPPEECQPRAPVVTIMGHEFENCGSGIWGITQHIGAFSVTLPANRSKVTFLDTPGHAAFKAMRERGARSTDIVVLVVAADDGVNEQTVESIRYAKEANVPIVVAINKCDKTTANPTKTRHDLMEYDVIVEDIGGDVQVVEISALRGTNLDRLQEALVFQAELMDLKATPKGPVEGVVIESTNVHGIGKACTMIVNRGTLRKGCLLVAGPVYGHVKTMHDEFNRVIDEAGPSCPVRITGWKNDLPPPGELVLESSRHNKLQNIVEGSS</sequence>
<dbReference type="SUPFAM" id="SSF52540">
    <property type="entry name" value="P-loop containing nucleoside triphosphate hydrolases"/>
    <property type="match status" value="1"/>
</dbReference>
<dbReference type="Gene3D" id="2.40.30.10">
    <property type="entry name" value="Translation factors"/>
    <property type="match status" value="1"/>
</dbReference>
<dbReference type="PANTHER" id="PTHR43381">
    <property type="entry name" value="TRANSLATION INITIATION FACTOR IF-2-RELATED"/>
    <property type="match status" value="1"/>
</dbReference>
<dbReference type="CDD" id="cd01887">
    <property type="entry name" value="IF2_eIF5B"/>
    <property type="match status" value="1"/>
</dbReference>
<keyword evidence="3" id="KW-0547">Nucleotide-binding</keyword>
<dbReference type="Proteomes" id="UP000887574">
    <property type="component" value="Unplaced"/>
</dbReference>
<dbReference type="GO" id="GO:0003743">
    <property type="term" value="F:translation initiation factor activity"/>
    <property type="evidence" value="ECO:0007669"/>
    <property type="project" value="UniProtKB-KW"/>
</dbReference>
<accession>A0A915DL08</accession>
<dbReference type="WBParaSite" id="jg20479">
    <property type="protein sequence ID" value="jg20479"/>
    <property type="gene ID" value="jg20479"/>
</dbReference>
<dbReference type="InterPro" id="IPR009000">
    <property type="entry name" value="Transl_B-barrel_sf"/>
</dbReference>
<organism evidence="7 8">
    <name type="scientific">Ditylenchus dipsaci</name>
    <dbReference type="NCBI Taxonomy" id="166011"/>
    <lineage>
        <taxon>Eukaryota</taxon>
        <taxon>Metazoa</taxon>
        <taxon>Ecdysozoa</taxon>
        <taxon>Nematoda</taxon>
        <taxon>Chromadorea</taxon>
        <taxon>Rhabditida</taxon>
        <taxon>Tylenchina</taxon>
        <taxon>Tylenchomorpha</taxon>
        <taxon>Sphaerularioidea</taxon>
        <taxon>Anguinidae</taxon>
        <taxon>Anguininae</taxon>
        <taxon>Ditylenchus</taxon>
    </lineage>
</organism>
<evidence type="ECO:0000256" key="2">
    <source>
        <dbReference type="ARBA" id="ARBA00022540"/>
    </source>
</evidence>
<keyword evidence="2" id="KW-0396">Initiation factor</keyword>
<evidence type="ECO:0000313" key="7">
    <source>
        <dbReference type="Proteomes" id="UP000887574"/>
    </source>
</evidence>
<evidence type="ECO:0000256" key="5">
    <source>
        <dbReference type="ARBA" id="ARBA00023134"/>
    </source>
</evidence>
<dbReference type="SUPFAM" id="SSF50447">
    <property type="entry name" value="Translation proteins"/>
    <property type="match status" value="1"/>
</dbReference>
<evidence type="ECO:0000256" key="4">
    <source>
        <dbReference type="ARBA" id="ARBA00022917"/>
    </source>
</evidence>